<reference evidence="1 2" key="1">
    <citation type="journal article" date="2016" name="Nat. Commun.">
        <title>Thousands of microbial genomes shed light on interconnected biogeochemical processes in an aquifer system.</title>
        <authorList>
            <person name="Anantharaman K."/>
            <person name="Brown C.T."/>
            <person name="Hug L.A."/>
            <person name="Sharon I."/>
            <person name="Castelle C.J."/>
            <person name="Probst A.J."/>
            <person name="Thomas B.C."/>
            <person name="Singh A."/>
            <person name="Wilkins M.J."/>
            <person name="Karaoz U."/>
            <person name="Brodie E.L."/>
            <person name="Williams K.H."/>
            <person name="Hubbard S.S."/>
            <person name="Banfield J.F."/>
        </authorList>
    </citation>
    <scope>NUCLEOTIDE SEQUENCE [LARGE SCALE GENOMIC DNA]</scope>
</reference>
<evidence type="ECO:0000313" key="2">
    <source>
        <dbReference type="Proteomes" id="UP000177325"/>
    </source>
</evidence>
<dbReference type="InterPro" id="IPR038116">
    <property type="entry name" value="TrpR-like_sf"/>
</dbReference>
<dbReference type="Proteomes" id="UP000177325">
    <property type="component" value="Unassembled WGS sequence"/>
</dbReference>
<proteinExistence type="predicted"/>
<dbReference type="AlphaFoldDB" id="A0A1F6FGM5"/>
<dbReference type="SUPFAM" id="SSF48295">
    <property type="entry name" value="TrpR-like"/>
    <property type="match status" value="1"/>
</dbReference>
<evidence type="ECO:0000313" key="1">
    <source>
        <dbReference type="EMBL" id="OGG85017.1"/>
    </source>
</evidence>
<name>A0A1F6FGM5_9BACT</name>
<dbReference type="EMBL" id="MFMM01000001">
    <property type="protein sequence ID" value="OGG85017.1"/>
    <property type="molecule type" value="Genomic_DNA"/>
</dbReference>
<gene>
    <name evidence="1" type="ORF">A3G90_03060</name>
</gene>
<comment type="caution">
    <text evidence="1">The sequence shown here is derived from an EMBL/GenBank/DDBJ whole genome shotgun (WGS) entry which is preliminary data.</text>
</comment>
<organism evidence="1 2">
    <name type="scientific">Candidatus Kaiserbacteria bacterium RIFCSPLOWO2_12_FULL_45_26</name>
    <dbReference type="NCBI Taxonomy" id="1798525"/>
    <lineage>
        <taxon>Bacteria</taxon>
        <taxon>Candidatus Kaiseribacteriota</taxon>
    </lineage>
</organism>
<accession>A0A1F6FGM5</accession>
<evidence type="ECO:0008006" key="3">
    <source>
        <dbReference type="Google" id="ProtNLM"/>
    </source>
</evidence>
<protein>
    <recommendedName>
        <fullName evidence="3">TrpR like protein, YerC/YecD</fullName>
    </recommendedName>
</protein>
<dbReference type="InterPro" id="IPR010921">
    <property type="entry name" value="Trp_repressor/repl_initiator"/>
</dbReference>
<dbReference type="GO" id="GO:0043565">
    <property type="term" value="F:sequence-specific DNA binding"/>
    <property type="evidence" value="ECO:0007669"/>
    <property type="project" value="InterPro"/>
</dbReference>
<dbReference type="Gene3D" id="1.10.1270.10">
    <property type="entry name" value="TrpR-like"/>
    <property type="match status" value="1"/>
</dbReference>
<sequence length="139" mass="16318">MTNISKNKLPEEDFQKLFKKMTEIMTKAQQTDIEIFLSDLLGKEEKIMLVKRFIAVVMLCEGNSSYRIWRTLNISPSTADKIRLDYVSGRYRKLTSLFKRQPKKYHRLWQTLELVLQAGLPPRGSARWSSLLRSVSKHK</sequence>